<reference evidence="4 5" key="1">
    <citation type="submission" date="2013-09" db="EMBL/GenBank/DDBJ databases">
        <title>Whole genome shotgun sequence of Novosphingobium tardaugens NBRC 16725.</title>
        <authorList>
            <person name="Isaki S."/>
            <person name="Hosoyama A."/>
            <person name="Tsuchikane K."/>
            <person name="Katsumata H."/>
            <person name="Ando Y."/>
            <person name="Yamazaki S."/>
            <person name="Fujita N."/>
        </authorList>
    </citation>
    <scope>NUCLEOTIDE SEQUENCE [LARGE SCALE GENOMIC DNA]</scope>
    <source>
        <strain evidence="4 5">NBRC 16725</strain>
    </source>
</reference>
<dbReference type="PRINTS" id="PR00080">
    <property type="entry name" value="SDRFAMILY"/>
</dbReference>
<proteinExistence type="inferred from homology"/>
<dbReference type="InterPro" id="IPR002347">
    <property type="entry name" value="SDR_fam"/>
</dbReference>
<evidence type="ECO:0000313" key="4">
    <source>
        <dbReference type="EMBL" id="GAD50169.1"/>
    </source>
</evidence>
<dbReference type="SUPFAM" id="SSF51735">
    <property type="entry name" value="NAD(P)-binding Rossmann-fold domains"/>
    <property type="match status" value="1"/>
</dbReference>
<feature type="domain" description="Ketoreductase" evidence="3">
    <location>
        <begin position="6"/>
        <end position="189"/>
    </location>
</feature>
<sequence>MLLSEKVLIIAGAGPGLGRRLAIQGAREGARIVVATQTREGPEQIAAEVQAAGGEAIARVADIGSEADCAALVDAALQAFGRVDSLINCAFSTAATGPFGETALDQWAANFNVTCLGALRMAQAVVPPMKAQGGGAIVNISSMAVVQHVPEQAAYAVAKAALEGATRQLAQELGPCNIRVNCARPGWMWGATTQAYLQMQADARHCAVDDLLAPVRARIPLGRIPTDEECAKTVLFLASDYASALTGVTLDVNGGERMSA</sequence>
<dbReference type="InterPro" id="IPR036291">
    <property type="entry name" value="NAD(P)-bd_dom_sf"/>
</dbReference>
<dbReference type="SMART" id="SM00822">
    <property type="entry name" value="PKS_KR"/>
    <property type="match status" value="1"/>
</dbReference>
<comment type="similarity">
    <text evidence="1">Belongs to the short-chain dehydrogenases/reductases (SDR) family.</text>
</comment>
<gene>
    <name evidence="4" type="ORF">NT2_07_01690</name>
</gene>
<dbReference type="PANTHER" id="PTHR43639:SF1">
    <property type="entry name" value="SHORT-CHAIN DEHYDROGENASE_REDUCTASE FAMILY PROTEIN"/>
    <property type="match status" value="1"/>
</dbReference>
<dbReference type="PANTHER" id="PTHR43639">
    <property type="entry name" value="OXIDOREDUCTASE, SHORT-CHAIN DEHYDROGENASE/REDUCTASE FAMILY (AFU_ORTHOLOGUE AFUA_5G02870)"/>
    <property type="match status" value="1"/>
</dbReference>
<dbReference type="PRINTS" id="PR00081">
    <property type="entry name" value="GDHRDH"/>
</dbReference>
<protein>
    <submittedName>
        <fullName evidence="4">Putative oxidoreductase</fullName>
    </submittedName>
</protein>
<dbReference type="EMBL" id="BASZ01000007">
    <property type="protein sequence ID" value="GAD50169.1"/>
    <property type="molecule type" value="Genomic_DNA"/>
</dbReference>
<dbReference type="GO" id="GO:0016491">
    <property type="term" value="F:oxidoreductase activity"/>
    <property type="evidence" value="ECO:0007669"/>
    <property type="project" value="UniProtKB-KW"/>
</dbReference>
<evidence type="ECO:0000256" key="1">
    <source>
        <dbReference type="ARBA" id="ARBA00006484"/>
    </source>
</evidence>
<dbReference type="Gene3D" id="3.40.50.720">
    <property type="entry name" value="NAD(P)-binding Rossmann-like Domain"/>
    <property type="match status" value="1"/>
</dbReference>
<dbReference type="FunFam" id="3.40.50.720:FF:000084">
    <property type="entry name" value="Short-chain dehydrogenase reductase"/>
    <property type="match status" value="1"/>
</dbReference>
<evidence type="ECO:0000256" key="2">
    <source>
        <dbReference type="ARBA" id="ARBA00023002"/>
    </source>
</evidence>
<dbReference type="InterPro" id="IPR057326">
    <property type="entry name" value="KR_dom"/>
</dbReference>
<dbReference type="Pfam" id="PF13561">
    <property type="entry name" value="adh_short_C2"/>
    <property type="match status" value="1"/>
</dbReference>
<dbReference type="NCBIfam" id="NF005909">
    <property type="entry name" value="PRK07890.1"/>
    <property type="match status" value="1"/>
</dbReference>
<keyword evidence="5" id="KW-1185">Reference proteome</keyword>
<organism evidence="4 5">
    <name type="scientific">Caenibius tardaugens NBRC 16725</name>
    <dbReference type="NCBI Taxonomy" id="1219035"/>
    <lineage>
        <taxon>Bacteria</taxon>
        <taxon>Pseudomonadati</taxon>
        <taxon>Pseudomonadota</taxon>
        <taxon>Alphaproteobacteria</taxon>
        <taxon>Sphingomonadales</taxon>
        <taxon>Erythrobacteraceae</taxon>
        <taxon>Caenibius</taxon>
    </lineage>
</organism>
<evidence type="ECO:0000313" key="5">
    <source>
        <dbReference type="Proteomes" id="UP000016568"/>
    </source>
</evidence>
<keyword evidence="2" id="KW-0560">Oxidoreductase</keyword>
<evidence type="ECO:0000259" key="3">
    <source>
        <dbReference type="SMART" id="SM00822"/>
    </source>
</evidence>
<accession>U2ZXP5</accession>
<dbReference type="Proteomes" id="UP000016568">
    <property type="component" value="Unassembled WGS sequence"/>
</dbReference>
<dbReference type="AlphaFoldDB" id="U2ZXP5"/>
<name>U2ZXP5_9SPHN</name>
<dbReference type="RefSeq" id="WP_021690987.1">
    <property type="nucleotide sequence ID" value="NZ_BASZ01000007.1"/>
</dbReference>
<dbReference type="eggNOG" id="COG1028">
    <property type="taxonomic scope" value="Bacteria"/>
</dbReference>
<comment type="caution">
    <text evidence="4">The sequence shown here is derived from an EMBL/GenBank/DDBJ whole genome shotgun (WGS) entry which is preliminary data.</text>
</comment>